<reference evidence="1" key="1">
    <citation type="submission" date="2020-09" db="EMBL/GenBank/DDBJ databases">
        <title>Genome-Enabled Discovery of Anthraquinone Biosynthesis in Senna tora.</title>
        <authorList>
            <person name="Kang S.-H."/>
            <person name="Pandey R.P."/>
            <person name="Lee C.-M."/>
            <person name="Sim J.-S."/>
            <person name="Jeong J.-T."/>
            <person name="Choi B.-S."/>
            <person name="Jung M."/>
            <person name="Ginzburg D."/>
            <person name="Zhao K."/>
            <person name="Won S.Y."/>
            <person name="Oh T.-J."/>
            <person name="Yu Y."/>
            <person name="Kim N.-H."/>
            <person name="Lee O.R."/>
            <person name="Lee T.-H."/>
            <person name="Bashyal P."/>
            <person name="Kim T.-S."/>
            <person name="Lee W.-H."/>
            <person name="Kawkins C."/>
            <person name="Kim C.-K."/>
            <person name="Kim J.S."/>
            <person name="Ahn B.O."/>
            <person name="Rhee S.Y."/>
            <person name="Sohng J.K."/>
        </authorList>
    </citation>
    <scope>NUCLEOTIDE SEQUENCE</scope>
    <source>
        <tissue evidence="1">Leaf</tissue>
    </source>
</reference>
<gene>
    <name evidence="1" type="ORF">G2W53_000767</name>
</gene>
<protein>
    <submittedName>
        <fullName evidence="1">Uncharacterized protein</fullName>
    </submittedName>
</protein>
<proteinExistence type="predicted"/>
<name>A0A834XGH4_9FABA</name>
<dbReference type="Proteomes" id="UP000634136">
    <property type="component" value="Unassembled WGS sequence"/>
</dbReference>
<sequence>MVGIRQLRGDMLVEAGGKDTLQQLARTTGQTTCQHELLEEATNAILLKWGRVPHIVQHGTSLALCRIEDRCLGLAYWYLVGHEACGILNRCWRHWTLRLLLLNSSMGTPISMLVIPRLWITIDVPISLVVQPTTPMLVAIPVMPADT</sequence>
<evidence type="ECO:0000313" key="2">
    <source>
        <dbReference type="Proteomes" id="UP000634136"/>
    </source>
</evidence>
<dbReference type="EMBL" id="JAAIUW010000001">
    <property type="protein sequence ID" value="KAF7843862.1"/>
    <property type="molecule type" value="Genomic_DNA"/>
</dbReference>
<keyword evidence="2" id="KW-1185">Reference proteome</keyword>
<organism evidence="1 2">
    <name type="scientific">Senna tora</name>
    <dbReference type="NCBI Taxonomy" id="362788"/>
    <lineage>
        <taxon>Eukaryota</taxon>
        <taxon>Viridiplantae</taxon>
        <taxon>Streptophyta</taxon>
        <taxon>Embryophyta</taxon>
        <taxon>Tracheophyta</taxon>
        <taxon>Spermatophyta</taxon>
        <taxon>Magnoliopsida</taxon>
        <taxon>eudicotyledons</taxon>
        <taxon>Gunneridae</taxon>
        <taxon>Pentapetalae</taxon>
        <taxon>rosids</taxon>
        <taxon>fabids</taxon>
        <taxon>Fabales</taxon>
        <taxon>Fabaceae</taxon>
        <taxon>Caesalpinioideae</taxon>
        <taxon>Cassia clade</taxon>
        <taxon>Senna</taxon>
    </lineage>
</organism>
<dbReference type="AlphaFoldDB" id="A0A834XGH4"/>
<comment type="caution">
    <text evidence="1">The sequence shown here is derived from an EMBL/GenBank/DDBJ whole genome shotgun (WGS) entry which is preliminary data.</text>
</comment>
<evidence type="ECO:0000313" key="1">
    <source>
        <dbReference type="EMBL" id="KAF7843862.1"/>
    </source>
</evidence>
<accession>A0A834XGH4</accession>